<evidence type="ECO:0000313" key="4">
    <source>
        <dbReference type="Proteomes" id="UP000792457"/>
    </source>
</evidence>
<dbReference type="InterPro" id="IPR029526">
    <property type="entry name" value="PGBD"/>
</dbReference>
<gene>
    <name evidence="3" type="ORF">J437_LFUL016022</name>
</gene>
<proteinExistence type="predicted"/>
<reference evidence="3" key="2">
    <citation type="submission" date="2017-10" db="EMBL/GenBank/DDBJ databases">
        <title>Ladona fulva Genome sequencing and assembly.</title>
        <authorList>
            <person name="Murali S."/>
            <person name="Richards S."/>
            <person name="Bandaranaike D."/>
            <person name="Bellair M."/>
            <person name="Blankenburg K."/>
            <person name="Chao H."/>
            <person name="Dinh H."/>
            <person name="Doddapaneni H."/>
            <person name="Dugan-Rocha S."/>
            <person name="Elkadiri S."/>
            <person name="Gnanaolivu R."/>
            <person name="Hernandez B."/>
            <person name="Skinner E."/>
            <person name="Javaid M."/>
            <person name="Lee S."/>
            <person name="Li M."/>
            <person name="Ming W."/>
            <person name="Munidasa M."/>
            <person name="Muniz J."/>
            <person name="Nguyen L."/>
            <person name="Hughes D."/>
            <person name="Osuji N."/>
            <person name="Pu L.-L."/>
            <person name="Puazo M."/>
            <person name="Qu C."/>
            <person name="Quiroz J."/>
            <person name="Raj R."/>
            <person name="Weissenberger G."/>
            <person name="Xin Y."/>
            <person name="Zou X."/>
            <person name="Han Y."/>
            <person name="Worley K."/>
            <person name="Muzny D."/>
            <person name="Gibbs R."/>
        </authorList>
    </citation>
    <scope>NUCLEOTIDE SEQUENCE</scope>
    <source>
        <strain evidence="3">Sampled in the wild</strain>
    </source>
</reference>
<comment type="caution">
    <text evidence="3">The sequence shown here is derived from an EMBL/GenBank/DDBJ whole genome shotgun (WGS) entry which is preliminary data.</text>
</comment>
<dbReference type="EMBL" id="KZ308793">
    <property type="protein sequence ID" value="KAG8234262.1"/>
    <property type="molecule type" value="Genomic_DNA"/>
</dbReference>
<protein>
    <recommendedName>
        <fullName evidence="2">PiggyBac transposable element-derived protein domain-containing protein</fullName>
    </recommendedName>
</protein>
<evidence type="ECO:0000256" key="1">
    <source>
        <dbReference type="SAM" id="MobiDB-lite"/>
    </source>
</evidence>
<dbReference type="Proteomes" id="UP000792457">
    <property type="component" value="Unassembled WGS sequence"/>
</dbReference>
<evidence type="ECO:0000259" key="2">
    <source>
        <dbReference type="Pfam" id="PF13843"/>
    </source>
</evidence>
<feature type="domain" description="PiggyBac transposable element-derived protein" evidence="2">
    <location>
        <begin position="127"/>
        <end position="248"/>
    </location>
</feature>
<dbReference type="Pfam" id="PF13843">
    <property type="entry name" value="DDE_Tnp_1_7"/>
    <property type="match status" value="1"/>
</dbReference>
<keyword evidence="4" id="KW-1185">Reference proteome</keyword>
<feature type="region of interest" description="Disordered" evidence="1">
    <location>
        <begin position="1"/>
        <end position="24"/>
    </location>
</feature>
<name>A0A8K0P5W9_LADFU</name>
<dbReference type="AlphaFoldDB" id="A0A8K0P5W9"/>
<evidence type="ECO:0000313" key="3">
    <source>
        <dbReference type="EMBL" id="KAG8234262.1"/>
    </source>
</evidence>
<feature type="compositionally biased region" description="Basic residues" evidence="1">
    <location>
        <begin position="9"/>
        <end position="19"/>
    </location>
</feature>
<reference evidence="3" key="1">
    <citation type="submission" date="2013-04" db="EMBL/GenBank/DDBJ databases">
        <authorList>
            <person name="Qu J."/>
            <person name="Murali S.C."/>
            <person name="Bandaranaike D."/>
            <person name="Bellair M."/>
            <person name="Blankenburg K."/>
            <person name="Chao H."/>
            <person name="Dinh H."/>
            <person name="Doddapaneni H."/>
            <person name="Downs B."/>
            <person name="Dugan-Rocha S."/>
            <person name="Elkadiri S."/>
            <person name="Gnanaolivu R.D."/>
            <person name="Hernandez B."/>
            <person name="Javaid M."/>
            <person name="Jayaseelan J.C."/>
            <person name="Lee S."/>
            <person name="Li M."/>
            <person name="Ming W."/>
            <person name="Munidasa M."/>
            <person name="Muniz J."/>
            <person name="Nguyen L."/>
            <person name="Ongeri F."/>
            <person name="Osuji N."/>
            <person name="Pu L.-L."/>
            <person name="Puazo M."/>
            <person name="Qu C."/>
            <person name="Quiroz J."/>
            <person name="Raj R."/>
            <person name="Weissenberger G."/>
            <person name="Xin Y."/>
            <person name="Zou X."/>
            <person name="Han Y."/>
            <person name="Richards S."/>
            <person name="Worley K."/>
            <person name="Muzny D."/>
            <person name="Gibbs R."/>
        </authorList>
    </citation>
    <scope>NUCLEOTIDE SEQUENCE</scope>
    <source>
        <strain evidence="3">Sampled in the wild</strain>
    </source>
</reference>
<sequence>MSEHQSTSKGKKRDGKRKLSPPWSFPVEEIQHMLEEESLDDDFVLLMEEETDESDNEHTQHPCSVVQLVDELGPSTREQDVGSTNTTKWKDLPSSATNILFDGPFRMKTPPSEENPYAYFLHEANYDYTKHVLSENVRNYSGISLWKETTTAELKVFVGKPFLMDIIRVNGINDCWRRDYWFNFLYGQFMPHNCFFILLHCMYFASEWCSSNDNFNNKKSEVINPSRELTIDESMVLWCGCLATQEYILTLLQKIHLRGF</sequence>
<organism evidence="3 4">
    <name type="scientific">Ladona fulva</name>
    <name type="common">Scarce chaser dragonfly</name>
    <name type="synonym">Libellula fulva</name>
    <dbReference type="NCBI Taxonomy" id="123851"/>
    <lineage>
        <taxon>Eukaryota</taxon>
        <taxon>Metazoa</taxon>
        <taxon>Ecdysozoa</taxon>
        <taxon>Arthropoda</taxon>
        <taxon>Hexapoda</taxon>
        <taxon>Insecta</taxon>
        <taxon>Pterygota</taxon>
        <taxon>Palaeoptera</taxon>
        <taxon>Odonata</taxon>
        <taxon>Epiprocta</taxon>
        <taxon>Anisoptera</taxon>
        <taxon>Libelluloidea</taxon>
        <taxon>Libellulidae</taxon>
        <taxon>Ladona</taxon>
    </lineage>
</organism>
<accession>A0A8K0P5W9</accession>